<accession>A0ABR3FEJ3</accession>
<reference evidence="1 2" key="1">
    <citation type="submission" date="2024-02" db="EMBL/GenBank/DDBJ databases">
        <title>A draft genome for the cacao thread blight pathogen Marasmius crinis-equi.</title>
        <authorList>
            <person name="Cohen S.P."/>
            <person name="Baruah I.K."/>
            <person name="Amoako-Attah I."/>
            <person name="Bukari Y."/>
            <person name="Meinhardt L.W."/>
            <person name="Bailey B.A."/>
        </authorList>
    </citation>
    <scope>NUCLEOTIDE SEQUENCE [LARGE SCALE GENOMIC DNA]</scope>
    <source>
        <strain evidence="1 2">GH-76</strain>
    </source>
</reference>
<keyword evidence="2" id="KW-1185">Reference proteome</keyword>
<name>A0ABR3FEJ3_9AGAR</name>
<protein>
    <submittedName>
        <fullName evidence="1">Uncharacterized protein</fullName>
    </submittedName>
</protein>
<evidence type="ECO:0000313" key="1">
    <source>
        <dbReference type="EMBL" id="KAL0573746.1"/>
    </source>
</evidence>
<sequence>MAVFFPVDNDPLFPMRASSRIPQGLDFPIFKEWNVDSILDFAKHIVMVPDLVYHVRHPPCEPKIYRFDNVPKPYKWSVYITDSGNPLAGEGIYPDHIRAHSRMPEQPHFAEDDDEHYPLYHDEKRNGDDTFVRHGLDSIEAAREEWASLCNACHQFRWDAHHASGRMEVANLIKENMHTTKCMLVIKAMAELYPALVIREMRNKLPFDNDGDQFVVDPFTAQTNVGNTRLEVARASQPRLMSLHGAGTSTSEVESGTLHPIIEPLGKSLWVITDSDQVNFESLRQAYLYTQHVTNNGKKAVVVFSRHLDGARKAFEGLMGKVEDAENDVLMRERTNGSRMNPNVPSSSTD</sequence>
<organism evidence="1 2">
    <name type="scientific">Marasmius crinis-equi</name>
    <dbReference type="NCBI Taxonomy" id="585013"/>
    <lineage>
        <taxon>Eukaryota</taxon>
        <taxon>Fungi</taxon>
        <taxon>Dikarya</taxon>
        <taxon>Basidiomycota</taxon>
        <taxon>Agaricomycotina</taxon>
        <taxon>Agaricomycetes</taxon>
        <taxon>Agaricomycetidae</taxon>
        <taxon>Agaricales</taxon>
        <taxon>Marasmiineae</taxon>
        <taxon>Marasmiaceae</taxon>
        <taxon>Marasmius</taxon>
    </lineage>
</organism>
<proteinExistence type="predicted"/>
<dbReference type="EMBL" id="JBAHYK010000469">
    <property type="protein sequence ID" value="KAL0573746.1"/>
    <property type="molecule type" value="Genomic_DNA"/>
</dbReference>
<dbReference type="Proteomes" id="UP001465976">
    <property type="component" value="Unassembled WGS sequence"/>
</dbReference>
<comment type="caution">
    <text evidence="1">The sequence shown here is derived from an EMBL/GenBank/DDBJ whole genome shotgun (WGS) entry which is preliminary data.</text>
</comment>
<gene>
    <name evidence="1" type="ORF">V5O48_008207</name>
</gene>
<evidence type="ECO:0000313" key="2">
    <source>
        <dbReference type="Proteomes" id="UP001465976"/>
    </source>
</evidence>